<protein>
    <submittedName>
        <fullName evidence="3">Spore maturation protein</fullName>
    </submittedName>
</protein>
<reference evidence="3 4" key="1">
    <citation type="submission" date="2022-01" db="EMBL/GenBank/DDBJ databases">
        <title>Collection of gut derived symbiotic bacterial strains cultured from healthy donors.</title>
        <authorList>
            <person name="Lin H."/>
            <person name="Kohout C."/>
            <person name="Waligurski E."/>
            <person name="Pamer E.G."/>
        </authorList>
    </citation>
    <scope>NUCLEOTIDE SEQUENCE [LARGE SCALE GENOMIC DNA]</scope>
    <source>
        <strain evidence="3 4">DFI.7.58</strain>
    </source>
</reference>
<evidence type="ECO:0000259" key="2">
    <source>
        <dbReference type="Pfam" id="PF07670"/>
    </source>
</evidence>
<evidence type="ECO:0000256" key="1">
    <source>
        <dbReference type="SAM" id="Phobius"/>
    </source>
</evidence>
<organism evidence="3 4">
    <name type="scientific">Anaeromassilibacillus senegalensis</name>
    <dbReference type="NCBI Taxonomy" id="1673717"/>
    <lineage>
        <taxon>Bacteria</taxon>
        <taxon>Bacillati</taxon>
        <taxon>Bacillota</taxon>
        <taxon>Clostridia</taxon>
        <taxon>Eubacteriales</taxon>
        <taxon>Acutalibacteraceae</taxon>
        <taxon>Anaeromassilibacillus</taxon>
    </lineage>
</organism>
<feature type="domain" description="Nucleoside transporter/FeoB GTPase Gate" evidence="2">
    <location>
        <begin position="43"/>
        <end position="143"/>
    </location>
</feature>
<keyword evidence="1" id="KW-1133">Transmembrane helix</keyword>
<keyword evidence="4" id="KW-1185">Reference proteome</keyword>
<dbReference type="Pfam" id="PF07670">
    <property type="entry name" value="Gate"/>
    <property type="match status" value="1"/>
</dbReference>
<dbReference type="PANTHER" id="PTHR35793:SF2">
    <property type="entry name" value="INNER MEMBRANE PROTEIN YJIG"/>
    <property type="match status" value="1"/>
</dbReference>
<name>A0ABS9MI39_9FIRM</name>
<dbReference type="RefSeq" id="WP_191441896.1">
    <property type="nucleotide sequence ID" value="NZ_JAKNHQ010000004.1"/>
</dbReference>
<keyword evidence="1" id="KW-0812">Transmembrane</keyword>
<sequence length="174" mass="18181">MDKLGIYVVPVAVLLMVAFGVVRRVPVFDTFVEGAKEGLQSCFSILPTLVGLIMAVTMLNASGALELLASFLAPVATFLGIPADVLPLALIKPVSGSGATALLTQIFAKDGPDSFAGRVASVMAGSTETTFYCIAVYYGAVQIKKTRHTIPAALFADLTAFFVAGLAVRLFFGT</sequence>
<feature type="transmembrane region" description="Helical" evidence="1">
    <location>
        <begin position="67"/>
        <end position="91"/>
    </location>
</feature>
<feature type="transmembrane region" description="Helical" evidence="1">
    <location>
        <begin position="43"/>
        <end position="61"/>
    </location>
</feature>
<evidence type="ECO:0000313" key="3">
    <source>
        <dbReference type="EMBL" id="MCG4610173.1"/>
    </source>
</evidence>
<accession>A0ABS9MI39</accession>
<comment type="caution">
    <text evidence="3">The sequence shown here is derived from an EMBL/GenBank/DDBJ whole genome shotgun (WGS) entry which is preliminary data.</text>
</comment>
<dbReference type="InterPro" id="IPR052549">
    <property type="entry name" value="SpmB"/>
</dbReference>
<gene>
    <name evidence="3" type="ORF">L0P57_04390</name>
</gene>
<dbReference type="InterPro" id="IPR011642">
    <property type="entry name" value="Gate_dom"/>
</dbReference>
<dbReference type="PANTHER" id="PTHR35793">
    <property type="entry name" value="INNER MEMBRANE PROTEIN YJIG"/>
    <property type="match status" value="1"/>
</dbReference>
<feature type="transmembrane region" description="Helical" evidence="1">
    <location>
        <begin position="6"/>
        <end position="22"/>
    </location>
</feature>
<evidence type="ECO:0000313" key="4">
    <source>
        <dbReference type="Proteomes" id="UP001298681"/>
    </source>
</evidence>
<dbReference type="Proteomes" id="UP001298681">
    <property type="component" value="Unassembled WGS sequence"/>
</dbReference>
<proteinExistence type="predicted"/>
<dbReference type="EMBL" id="JAKNHQ010000004">
    <property type="protein sequence ID" value="MCG4610173.1"/>
    <property type="molecule type" value="Genomic_DNA"/>
</dbReference>
<feature type="transmembrane region" description="Helical" evidence="1">
    <location>
        <begin position="152"/>
        <end position="172"/>
    </location>
</feature>
<keyword evidence="1" id="KW-0472">Membrane</keyword>